<dbReference type="RefSeq" id="WP_013644531.1">
    <property type="nucleotide sequence ID" value="NC_015216.1"/>
</dbReference>
<dbReference type="HOGENOM" id="CLU_2712850_0_0_2"/>
<dbReference type="KEGG" id="mel:Metbo_0933"/>
<reference evidence="1 2" key="2">
    <citation type="journal article" date="2014" name="Int. J. Syst. Evol. Microbiol.">
        <title>Methanobacterium paludis sp. nov. and a novel strain of Methanobacterium lacus isolated from northern peatlands.</title>
        <authorList>
            <person name="Cadillo-Quiroz H."/>
            <person name="Brauer S.L."/>
            <person name="Goodson N."/>
            <person name="Yavitt J.B."/>
            <person name="Zinder S.H."/>
        </authorList>
    </citation>
    <scope>NUCLEOTIDE SEQUENCE [LARGE SCALE GENOMIC DNA]</scope>
    <source>
        <strain evidence="1 2">AL-21</strain>
    </source>
</reference>
<sequence length="72" mass="8395">MDVAWVNVQYDKDSEKQYNSISDNSIERISIGSETIKIYYSQESERKETYVKIILINNIAGYEYPIVRGRGI</sequence>
<evidence type="ECO:0000313" key="2">
    <source>
        <dbReference type="Proteomes" id="UP000007490"/>
    </source>
</evidence>
<name>F0TC29_METLA</name>
<dbReference type="eggNOG" id="arCOG10464">
    <property type="taxonomic scope" value="Archaea"/>
</dbReference>
<evidence type="ECO:0000313" key="1">
    <source>
        <dbReference type="EMBL" id="ADZ09180.1"/>
    </source>
</evidence>
<organism evidence="1 2">
    <name type="scientific">Methanobacterium lacus (strain AL-21)</name>
    <dbReference type="NCBI Taxonomy" id="877455"/>
    <lineage>
        <taxon>Archaea</taxon>
        <taxon>Methanobacteriati</taxon>
        <taxon>Methanobacteriota</taxon>
        <taxon>Methanomada group</taxon>
        <taxon>Methanobacteria</taxon>
        <taxon>Methanobacteriales</taxon>
        <taxon>Methanobacteriaceae</taxon>
        <taxon>Methanobacterium</taxon>
    </lineage>
</organism>
<keyword evidence="2" id="KW-1185">Reference proteome</keyword>
<dbReference type="EMBL" id="CP002551">
    <property type="protein sequence ID" value="ADZ09180.1"/>
    <property type="molecule type" value="Genomic_DNA"/>
</dbReference>
<gene>
    <name evidence="1" type="ordered locus">Metbo_0933</name>
</gene>
<dbReference type="Proteomes" id="UP000007490">
    <property type="component" value="Chromosome"/>
</dbReference>
<dbReference type="GeneID" id="10277382"/>
<protein>
    <submittedName>
        <fullName evidence="1">Uncharacterized protein</fullName>
    </submittedName>
</protein>
<dbReference type="OrthoDB" id="377380at2157"/>
<dbReference type="AlphaFoldDB" id="F0TC29"/>
<reference evidence="2" key="1">
    <citation type="submission" date="2011-02" db="EMBL/GenBank/DDBJ databases">
        <title>Complete sequence of Methanobacterium sp. AL-21.</title>
        <authorList>
            <consortium name="US DOE Joint Genome Institute"/>
            <person name="Lucas S."/>
            <person name="Copeland A."/>
            <person name="Lapidus A."/>
            <person name="Cheng J.-F."/>
            <person name="Goodwin L."/>
            <person name="Pitluck S."/>
            <person name="Chertkov O."/>
            <person name="Detter J.C."/>
            <person name="Han C."/>
            <person name="Tapia R."/>
            <person name="Land M."/>
            <person name="Hauser L."/>
            <person name="Kyrpides N."/>
            <person name="Ivanova N."/>
            <person name="Mikhailova N."/>
            <person name="Pagani I."/>
            <person name="Cadillo-Quiroz H."/>
            <person name="Imachi H."/>
            <person name="Zinder S."/>
            <person name="Liu W."/>
            <person name="Woyke T."/>
        </authorList>
    </citation>
    <scope>NUCLEOTIDE SEQUENCE [LARGE SCALE GENOMIC DNA]</scope>
    <source>
        <strain evidence="2">AL-21</strain>
    </source>
</reference>
<proteinExistence type="predicted"/>
<accession>F0TC29</accession>